<feature type="domain" description="DDE Tnp4" evidence="3">
    <location>
        <begin position="10"/>
        <end position="64"/>
    </location>
</feature>
<dbReference type="InterPro" id="IPR027806">
    <property type="entry name" value="HARBI1_dom"/>
</dbReference>
<dbReference type="Pfam" id="PF13359">
    <property type="entry name" value="DDE_Tnp_4"/>
    <property type="match status" value="1"/>
</dbReference>
<evidence type="ECO:0000313" key="4">
    <source>
        <dbReference type="EMBL" id="KAK2191640.1"/>
    </source>
</evidence>
<organism evidence="4 5">
    <name type="scientific">Ridgeia piscesae</name>
    <name type="common">Tubeworm</name>
    <dbReference type="NCBI Taxonomy" id="27915"/>
    <lineage>
        <taxon>Eukaryota</taxon>
        <taxon>Metazoa</taxon>
        <taxon>Spiralia</taxon>
        <taxon>Lophotrochozoa</taxon>
        <taxon>Annelida</taxon>
        <taxon>Polychaeta</taxon>
        <taxon>Sedentaria</taxon>
        <taxon>Canalipalpata</taxon>
        <taxon>Sabellida</taxon>
        <taxon>Siboglinidae</taxon>
        <taxon>Ridgeia</taxon>
    </lineage>
</organism>
<comment type="caution">
    <text evidence="4">The sequence shown here is derived from an EMBL/GenBank/DDBJ whole genome shotgun (WGS) entry which is preliminary data.</text>
</comment>
<gene>
    <name evidence="4" type="ORF">NP493_48g01046</name>
</gene>
<dbReference type="Proteomes" id="UP001209878">
    <property type="component" value="Unassembled WGS sequence"/>
</dbReference>
<dbReference type="GO" id="GO:0046872">
    <property type="term" value="F:metal ion binding"/>
    <property type="evidence" value="ECO:0007669"/>
    <property type="project" value="UniProtKB-KW"/>
</dbReference>
<dbReference type="AlphaFoldDB" id="A0AAD9PBL4"/>
<evidence type="ECO:0000256" key="1">
    <source>
        <dbReference type="ARBA" id="ARBA00001968"/>
    </source>
</evidence>
<proteinExistence type="predicted"/>
<protein>
    <recommendedName>
        <fullName evidence="3">DDE Tnp4 domain-containing protein</fullName>
    </recommendedName>
</protein>
<dbReference type="EMBL" id="JAODUO010000048">
    <property type="protein sequence ID" value="KAK2191640.1"/>
    <property type="molecule type" value="Genomic_DNA"/>
</dbReference>
<sequence length="95" mass="11130">MKPYPPRLLGDYERIYNYCLSRARRVSENAFGILMNRFRVFDKHMHLSHDKCTVVTNACVTLHNFLLTRNDTQYCNMHLSDNEGVTLSRLAQHGI</sequence>
<evidence type="ECO:0000256" key="2">
    <source>
        <dbReference type="ARBA" id="ARBA00022723"/>
    </source>
</evidence>
<comment type="cofactor">
    <cofactor evidence="1">
        <name>a divalent metal cation</name>
        <dbReference type="ChEBI" id="CHEBI:60240"/>
    </cofactor>
</comment>
<keyword evidence="2" id="KW-0479">Metal-binding</keyword>
<name>A0AAD9PBL4_RIDPI</name>
<evidence type="ECO:0000313" key="5">
    <source>
        <dbReference type="Proteomes" id="UP001209878"/>
    </source>
</evidence>
<evidence type="ECO:0000259" key="3">
    <source>
        <dbReference type="Pfam" id="PF13359"/>
    </source>
</evidence>
<keyword evidence="5" id="KW-1185">Reference proteome</keyword>
<reference evidence="4" key="1">
    <citation type="journal article" date="2023" name="Mol. Biol. Evol.">
        <title>Third-Generation Sequencing Reveals the Adaptive Role of the Epigenome in Three Deep-Sea Polychaetes.</title>
        <authorList>
            <person name="Perez M."/>
            <person name="Aroh O."/>
            <person name="Sun Y."/>
            <person name="Lan Y."/>
            <person name="Juniper S.K."/>
            <person name="Young C.R."/>
            <person name="Angers B."/>
            <person name="Qian P.Y."/>
        </authorList>
    </citation>
    <scope>NUCLEOTIDE SEQUENCE</scope>
    <source>
        <strain evidence="4">R07B-5</strain>
    </source>
</reference>
<accession>A0AAD9PBL4</accession>